<evidence type="ECO:0000313" key="1">
    <source>
        <dbReference type="EMBL" id="QUC66693.1"/>
    </source>
</evidence>
<keyword evidence="2" id="KW-1185">Reference proteome</keyword>
<gene>
    <name evidence="1" type="ORF">JYE49_12680</name>
</gene>
<protein>
    <submittedName>
        <fullName evidence="1">Uncharacterized protein</fullName>
    </submittedName>
</protein>
<dbReference type="EMBL" id="CP068393">
    <property type="protein sequence ID" value="QUC66693.1"/>
    <property type="molecule type" value="Genomic_DNA"/>
</dbReference>
<sequence>MKLKRWVVLVTAFLLAVICAVGSELVMDHVLDREQTEETKNAVLQMFPGNTSTLVNCHYEDGYLIPENEDPQIVTVQTGERETANVTVRFGKELEENCFIQLFYDTGNGFNENETIKITANAGDEEIILPLPEGRYYNLRVDINGRVPLNSIDCDAKIKITGNIPGAFYKKRAAVLAVVFFVLFAIAALCLTDKKWGNGAKAIEDVVRYAILSVIICSFVNVYYRLGEARGLDDILRFALRPNWLVAVILFAVMFGSKIMAVKFGFNLFDKLHKWRWAIAAIVLVIAVALQLNGSSLHQWNTFIGEYTYNGVAFGVSRAIRSDEWARGTPMMKALSFENYPLYSHILRAAPTETVVTTAKATWDFSAVFHPFIWGYLLLGFTYGLSYSWCCRFILLFMLSYDMFMMMSGNRKLSFAFAVTIVLSPLVQWWFITPITELLVSCFGLTLAAKKYLTSQSIKIKLLSAFVVFILLGNYTLTLYPAWMVPLAYMLLGLIVWVIIDNRKGIRLRLKVDFPIIGGTILLFGAALAVIYLRSASAIHDMTNTVYPGTTRVNPLLKTGYLFSCLANILSPYTNAFVGNSNVCETAGMLTFFPLGILLGIYAMIRRRKADLLFILMMIVSGILALFTFADVPIWLRKITLMDMTMSYRIAPILDLVQVILLFRAVSMMQTEKRIKWYIALPVSALIAWLINEGLHKYNYVSGHELLYAGIFAGSLLLVFAAVYAGKNEKGRSLFATLMIIVSLFAGGTVNPVQVRADEIEKNTLISEIRKIVEEDPEGKWLVENLNYPYAMVPLMAGAPTINCANNYPNLALWYQLDPERENEYYYNRFAAQITTNLVEDEKSSFLSGATDDQFRLYLDIDDMHILDVSYMLSNQELERFSTEKVRIEKVYSWSTFMIYRVTYGNNA</sequence>
<proteinExistence type="predicted"/>
<reference evidence="1" key="1">
    <citation type="submission" date="2021-01" db="EMBL/GenBank/DDBJ databases">
        <title>Complete genome sequence of Clostridiales bacterium R-7.</title>
        <authorList>
            <person name="Mahoney-Kurpe S.C."/>
            <person name="Palevich N."/>
            <person name="Koike S."/>
            <person name="Moon C.D."/>
            <person name="Attwood G.T."/>
        </authorList>
    </citation>
    <scope>NUCLEOTIDE SEQUENCE</scope>
    <source>
        <strain evidence="1">R-7</strain>
    </source>
</reference>
<name>A0AC61N6G6_9FIRM</name>
<evidence type="ECO:0000313" key="2">
    <source>
        <dbReference type="Proteomes" id="UP000682782"/>
    </source>
</evidence>
<organism evidence="1 2">
    <name type="scientific">Aristaeella hokkaidonensis</name>
    <dbReference type="NCBI Taxonomy" id="3046382"/>
    <lineage>
        <taxon>Bacteria</taxon>
        <taxon>Bacillati</taxon>
        <taxon>Bacillota</taxon>
        <taxon>Clostridia</taxon>
        <taxon>Eubacteriales</taxon>
        <taxon>Aristaeellaceae</taxon>
        <taxon>Aristaeella</taxon>
    </lineage>
</organism>
<dbReference type="Proteomes" id="UP000682782">
    <property type="component" value="Chromosome"/>
</dbReference>
<accession>A0AC61N6G6</accession>